<sequence length="240" mass="27213">MSEARVFAIILAGGVGSRMGNMEKPKQFIELGNKPIIIHTIEKFFVMSEFQKVLVLCPRQWIRHTEDLIRRFIPETEKICVIEGGETRNDTIIQGITYIEKEYGLTEEDVIVTHDAVRPFVTHRIIQDNIHMVMEHGACDTVLSATDTIVCSEDGNAISSIPDRTKMYQGQTPQSFRAKRLKEIFMELSEEEKAILTDAAKILVLKGEKVQLVEGEVFNIKITYPFDVLVAKSLLKGETE</sequence>
<dbReference type="PANTHER" id="PTHR32125">
    <property type="entry name" value="2-C-METHYL-D-ERYTHRITOL 4-PHOSPHATE CYTIDYLYLTRANSFERASE, CHLOROPLASTIC"/>
    <property type="match status" value="1"/>
</dbReference>
<name>A0A1I6HWG4_9FIRM</name>
<comment type="catalytic activity">
    <reaction evidence="5">
        <text>D-ribitol 5-phosphate + CTP + H(+) = CDP-L-ribitol + diphosphate</text>
        <dbReference type="Rhea" id="RHEA:12456"/>
        <dbReference type="ChEBI" id="CHEBI:15378"/>
        <dbReference type="ChEBI" id="CHEBI:33019"/>
        <dbReference type="ChEBI" id="CHEBI:37563"/>
        <dbReference type="ChEBI" id="CHEBI:57608"/>
        <dbReference type="ChEBI" id="CHEBI:57695"/>
        <dbReference type="EC" id="2.7.7.40"/>
    </reaction>
</comment>
<dbReference type="CDD" id="cd02516">
    <property type="entry name" value="CDP-ME_synthetase"/>
    <property type="match status" value="1"/>
</dbReference>
<gene>
    <name evidence="6" type="ORF">SAMN05661086_00353</name>
</gene>
<organism evidence="6 7">
    <name type="scientific">Anaeromicropila populeti</name>
    <dbReference type="NCBI Taxonomy" id="37658"/>
    <lineage>
        <taxon>Bacteria</taxon>
        <taxon>Bacillati</taxon>
        <taxon>Bacillota</taxon>
        <taxon>Clostridia</taxon>
        <taxon>Lachnospirales</taxon>
        <taxon>Lachnospiraceae</taxon>
        <taxon>Anaeromicropila</taxon>
    </lineage>
</organism>
<evidence type="ECO:0000256" key="1">
    <source>
        <dbReference type="ARBA" id="ARBA00022679"/>
    </source>
</evidence>
<dbReference type="InterPro" id="IPR018294">
    <property type="entry name" value="ISPD_synthase_CS"/>
</dbReference>
<evidence type="ECO:0000313" key="7">
    <source>
        <dbReference type="Proteomes" id="UP000199659"/>
    </source>
</evidence>
<feature type="site" description="Transition state stabilizer" evidence="5">
    <location>
        <position position="26"/>
    </location>
</feature>
<dbReference type="GO" id="GO:0008299">
    <property type="term" value="P:isoprenoid biosynthetic process"/>
    <property type="evidence" value="ECO:0007669"/>
    <property type="project" value="InterPro"/>
</dbReference>
<dbReference type="AlphaFoldDB" id="A0A1I6HWG4"/>
<dbReference type="Proteomes" id="UP000199659">
    <property type="component" value="Unassembled WGS sequence"/>
</dbReference>
<dbReference type="InterPro" id="IPR050088">
    <property type="entry name" value="IspD/TarI_cytidylyltransf_bact"/>
</dbReference>
<proteinExistence type="inferred from homology"/>
<feature type="site" description="Positions ribitol 5-phosphate for the nucleophilic attack" evidence="5">
    <location>
        <position position="164"/>
    </location>
</feature>
<comment type="similarity">
    <text evidence="5">Belongs to the IspD/TarI cytidylyltransferase family. TarI subfamily.</text>
</comment>
<dbReference type="Gene3D" id="3.90.550.10">
    <property type="entry name" value="Spore Coat Polysaccharide Biosynthesis Protein SpsA, Chain A"/>
    <property type="match status" value="1"/>
</dbReference>
<keyword evidence="1 5" id="KW-0808">Transferase</keyword>
<keyword evidence="3" id="KW-0777">Teichoic acid biosynthesis</keyword>
<keyword evidence="4" id="KW-0961">Cell wall biogenesis/degradation</keyword>
<protein>
    <recommendedName>
        <fullName evidence="5">Ribitol-5-phosphate cytidylyltransferase</fullName>
        <ecNumber evidence="5">2.7.7.40</ecNumber>
    </recommendedName>
</protein>
<comment type="caution">
    <text evidence="5">Lacks conserved residue(s) required for the propagation of feature annotation.</text>
</comment>
<dbReference type="STRING" id="37658.SAMN05661086_00353"/>
<dbReference type="PANTHER" id="PTHR32125:SF8">
    <property type="entry name" value="RIBITOL-5-PHOSPHATE CYTIDYLYLTRANSFERASE"/>
    <property type="match status" value="1"/>
</dbReference>
<dbReference type="SUPFAM" id="SSF53448">
    <property type="entry name" value="Nucleotide-diphospho-sugar transferases"/>
    <property type="match status" value="1"/>
</dbReference>
<evidence type="ECO:0000256" key="3">
    <source>
        <dbReference type="ARBA" id="ARBA00022944"/>
    </source>
</evidence>
<evidence type="ECO:0000313" key="6">
    <source>
        <dbReference type="EMBL" id="SFR58767.1"/>
    </source>
</evidence>
<feature type="site" description="Positions ribitol 5-phosphate for the nucleophilic attack" evidence="5">
    <location>
        <position position="221"/>
    </location>
</feature>
<dbReference type="EMBL" id="FOYZ01000001">
    <property type="protein sequence ID" value="SFR58767.1"/>
    <property type="molecule type" value="Genomic_DNA"/>
</dbReference>
<keyword evidence="7" id="KW-1185">Reference proteome</keyword>
<dbReference type="EC" id="2.7.7.40" evidence="5"/>
<feature type="site" description="Transition state stabilizer" evidence="5">
    <location>
        <position position="18"/>
    </location>
</feature>
<dbReference type="InterPro" id="IPR034709">
    <property type="entry name" value="TarI"/>
</dbReference>
<evidence type="ECO:0000256" key="4">
    <source>
        <dbReference type="ARBA" id="ARBA00023316"/>
    </source>
</evidence>
<dbReference type="RefSeq" id="WP_092558972.1">
    <property type="nucleotide sequence ID" value="NZ_FOYZ01000001.1"/>
</dbReference>
<dbReference type="PROSITE" id="PS01295">
    <property type="entry name" value="ISPD"/>
    <property type="match status" value="1"/>
</dbReference>
<dbReference type="GO" id="GO:0047349">
    <property type="term" value="F:D-ribitol-5-phosphate cytidylyltransferase activity"/>
    <property type="evidence" value="ECO:0007669"/>
    <property type="project" value="UniProtKB-UniRule"/>
</dbReference>
<feature type="binding site" evidence="5">
    <location>
        <begin position="11"/>
        <end position="14"/>
    </location>
    <ligand>
        <name>CTP</name>
        <dbReference type="ChEBI" id="CHEBI:37563"/>
    </ligand>
</feature>
<feature type="binding site" evidence="5">
    <location>
        <begin position="85"/>
        <end position="91"/>
    </location>
    <ligand>
        <name>CTP</name>
        <dbReference type="ChEBI" id="CHEBI:37563"/>
    </ligand>
</feature>
<reference evidence="6 7" key="1">
    <citation type="submission" date="2016-10" db="EMBL/GenBank/DDBJ databases">
        <authorList>
            <person name="de Groot N.N."/>
        </authorList>
    </citation>
    <scope>NUCLEOTIDE SEQUENCE [LARGE SCALE GENOMIC DNA]</scope>
    <source>
        <strain evidence="6 7">743A</strain>
    </source>
</reference>
<dbReference type="InterPro" id="IPR034683">
    <property type="entry name" value="IspD/TarI"/>
</dbReference>
<dbReference type="Pfam" id="PF01128">
    <property type="entry name" value="IspD"/>
    <property type="match status" value="1"/>
</dbReference>
<evidence type="ECO:0000256" key="2">
    <source>
        <dbReference type="ARBA" id="ARBA00022695"/>
    </source>
</evidence>
<dbReference type="GO" id="GO:0071555">
    <property type="term" value="P:cell wall organization"/>
    <property type="evidence" value="ECO:0007669"/>
    <property type="project" value="UniProtKB-KW"/>
</dbReference>
<accession>A0A1I6HWG4</accession>
<dbReference type="NCBIfam" id="NF001183">
    <property type="entry name" value="PRK00155.1-3"/>
    <property type="match status" value="1"/>
</dbReference>
<dbReference type="FunFam" id="3.90.550.10:FF:000003">
    <property type="entry name" value="2-C-methyl-D-erythritol 4-phosphate cytidylyltransferase"/>
    <property type="match status" value="1"/>
</dbReference>
<dbReference type="GO" id="GO:0050518">
    <property type="term" value="F:2-C-methyl-D-erythritol 4-phosphate cytidylyltransferase activity"/>
    <property type="evidence" value="ECO:0007669"/>
    <property type="project" value="UniProtKB-ARBA"/>
</dbReference>
<dbReference type="HAMAP" id="MF_02068">
    <property type="entry name" value="TarI"/>
    <property type="match status" value="1"/>
</dbReference>
<keyword evidence="2 5" id="KW-0548">Nucleotidyltransferase</keyword>
<comment type="function">
    <text evidence="5">Catalyzes the transfer of the cytidylyl group of CTP to D-ribitol 5-phosphate.</text>
</comment>
<dbReference type="GO" id="GO:0019350">
    <property type="term" value="P:teichoic acid biosynthetic process"/>
    <property type="evidence" value="ECO:0007669"/>
    <property type="project" value="UniProtKB-KW"/>
</dbReference>
<dbReference type="InterPro" id="IPR029044">
    <property type="entry name" value="Nucleotide-diphossugar_trans"/>
</dbReference>
<dbReference type="OrthoDB" id="9806837at2"/>
<evidence type="ECO:0000256" key="5">
    <source>
        <dbReference type="HAMAP-Rule" id="MF_02068"/>
    </source>
</evidence>